<evidence type="ECO:0000313" key="7">
    <source>
        <dbReference type="EMBL" id="GKV32227.1"/>
    </source>
</evidence>
<comment type="caution">
    <text evidence="7">The sequence shown here is derived from an EMBL/GenBank/DDBJ whole genome shotgun (WGS) entry which is preliminary data.</text>
</comment>
<sequence>MPYPIMLFKKPLKPTDITKRLAIPTKCLDFLPHFNGGHAVKSNVLYQGRVWPMVCSTRKQGHKKPVLSNGWITFVRENHLNVGDVVALYKEVDETGLQYRMEVYRATRVPPPNGNLGVATPYKTKKKTGFKMFGKALFNSSKKINLGLVNGPEEIVLNLDLTLAPPRNIPSQKTQ</sequence>
<keyword evidence="3" id="KW-0238">DNA-binding</keyword>
<keyword evidence="5" id="KW-0539">Nucleus</keyword>
<dbReference type="InterPro" id="IPR015300">
    <property type="entry name" value="DNA-bd_pseudobarrel_sf"/>
</dbReference>
<dbReference type="GO" id="GO:0005634">
    <property type="term" value="C:nucleus"/>
    <property type="evidence" value="ECO:0007669"/>
    <property type="project" value="UniProtKB-SubCell"/>
</dbReference>
<dbReference type="SUPFAM" id="SSF101936">
    <property type="entry name" value="DNA-binding pseudobarrel domain"/>
    <property type="match status" value="1"/>
</dbReference>
<dbReference type="CDD" id="cd10017">
    <property type="entry name" value="B3_DNA"/>
    <property type="match status" value="1"/>
</dbReference>
<dbReference type="Pfam" id="PF02362">
    <property type="entry name" value="B3"/>
    <property type="match status" value="1"/>
</dbReference>
<evidence type="ECO:0000256" key="3">
    <source>
        <dbReference type="ARBA" id="ARBA00023125"/>
    </source>
</evidence>
<keyword evidence="4" id="KW-0804">Transcription</keyword>
<dbReference type="PROSITE" id="PS50863">
    <property type="entry name" value="B3"/>
    <property type="match status" value="1"/>
</dbReference>
<keyword evidence="2" id="KW-0805">Transcription regulation</keyword>
<evidence type="ECO:0000256" key="5">
    <source>
        <dbReference type="ARBA" id="ARBA00023242"/>
    </source>
</evidence>
<dbReference type="AlphaFoldDB" id="A0AAV5L570"/>
<reference evidence="7 8" key="1">
    <citation type="journal article" date="2021" name="Commun. Biol.">
        <title>The genome of Shorea leprosula (Dipterocarpaceae) highlights the ecological relevance of drought in aseasonal tropical rainforests.</title>
        <authorList>
            <person name="Ng K.K.S."/>
            <person name="Kobayashi M.J."/>
            <person name="Fawcett J.A."/>
            <person name="Hatakeyama M."/>
            <person name="Paape T."/>
            <person name="Ng C.H."/>
            <person name="Ang C.C."/>
            <person name="Tnah L.H."/>
            <person name="Lee C.T."/>
            <person name="Nishiyama T."/>
            <person name="Sese J."/>
            <person name="O'Brien M.J."/>
            <person name="Copetti D."/>
            <person name="Mohd Noor M.I."/>
            <person name="Ong R.C."/>
            <person name="Putra M."/>
            <person name="Sireger I.Z."/>
            <person name="Indrioko S."/>
            <person name="Kosugi Y."/>
            <person name="Izuno A."/>
            <person name="Isagi Y."/>
            <person name="Lee S.L."/>
            <person name="Shimizu K.K."/>
        </authorList>
    </citation>
    <scope>NUCLEOTIDE SEQUENCE [LARGE SCALE GENOMIC DNA]</scope>
    <source>
        <strain evidence="7">214</strain>
    </source>
</reference>
<evidence type="ECO:0000259" key="6">
    <source>
        <dbReference type="PROSITE" id="PS50863"/>
    </source>
</evidence>
<accession>A0AAV5L570</accession>
<evidence type="ECO:0000256" key="4">
    <source>
        <dbReference type="ARBA" id="ARBA00023163"/>
    </source>
</evidence>
<evidence type="ECO:0000256" key="1">
    <source>
        <dbReference type="ARBA" id="ARBA00004123"/>
    </source>
</evidence>
<dbReference type="InterPro" id="IPR003340">
    <property type="entry name" value="B3_DNA-bd"/>
</dbReference>
<dbReference type="Proteomes" id="UP001054252">
    <property type="component" value="Unassembled WGS sequence"/>
</dbReference>
<name>A0AAV5L570_9ROSI</name>
<evidence type="ECO:0000256" key="2">
    <source>
        <dbReference type="ARBA" id="ARBA00023015"/>
    </source>
</evidence>
<keyword evidence="8" id="KW-1185">Reference proteome</keyword>
<dbReference type="EMBL" id="BPVZ01000094">
    <property type="protein sequence ID" value="GKV32227.1"/>
    <property type="molecule type" value="Genomic_DNA"/>
</dbReference>
<protein>
    <recommendedName>
        <fullName evidence="6">TF-B3 domain-containing protein</fullName>
    </recommendedName>
</protein>
<gene>
    <name evidence="7" type="ORF">SLEP1_g40844</name>
</gene>
<dbReference type="Gene3D" id="2.40.330.10">
    <property type="entry name" value="DNA-binding pseudobarrel domain"/>
    <property type="match status" value="1"/>
</dbReference>
<feature type="domain" description="TF-B3" evidence="6">
    <location>
        <begin position="47"/>
        <end position="107"/>
    </location>
</feature>
<evidence type="ECO:0000313" key="8">
    <source>
        <dbReference type="Proteomes" id="UP001054252"/>
    </source>
</evidence>
<dbReference type="SMART" id="SM01019">
    <property type="entry name" value="B3"/>
    <property type="match status" value="1"/>
</dbReference>
<organism evidence="7 8">
    <name type="scientific">Rubroshorea leprosula</name>
    <dbReference type="NCBI Taxonomy" id="152421"/>
    <lineage>
        <taxon>Eukaryota</taxon>
        <taxon>Viridiplantae</taxon>
        <taxon>Streptophyta</taxon>
        <taxon>Embryophyta</taxon>
        <taxon>Tracheophyta</taxon>
        <taxon>Spermatophyta</taxon>
        <taxon>Magnoliopsida</taxon>
        <taxon>eudicotyledons</taxon>
        <taxon>Gunneridae</taxon>
        <taxon>Pentapetalae</taxon>
        <taxon>rosids</taxon>
        <taxon>malvids</taxon>
        <taxon>Malvales</taxon>
        <taxon>Dipterocarpaceae</taxon>
        <taxon>Rubroshorea</taxon>
    </lineage>
</organism>
<proteinExistence type="predicted"/>
<dbReference type="GO" id="GO:0003677">
    <property type="term" value="F:DNA binding"/>
    <property type="evidence" value="ECO:0007669"/>
    <property type="project" value="UniProtKB-KW"/>
</dbReference>
<comment type="subcellular location">
    <subcellularLocation>
        <location evidence="1">Nucleus</location>
    </subcellularLocation>
</comment>